<keyword evidence="1" id="KW-0472">Membrane</keyword>
<protein>
    <recommendedName>
        <fullName evidence="3">DUF3267 domain-containing protein</fullName>
    </recommendedName>
</protein>
<keyword evidence="1" id="KW-1133">Transmembrane helix</keyword>
<evidence type="ECO:0008006" key="3">
    <source>
        <dbReference type="Google" id="ProtNLM"/>
    </source>
</evidence>
<sequence>MKFLITNKSLPDNSRLQDFDELVPLRHFWRSVTITLFVVMLVVILLKLIMHYTLQVDPEYVLPLLQRLVFICVTVILYEVCHMVFLLKYRKELYLVVQPNALLIGVGVEDFIGRQEMLMALAAPLIILSFVPYAAMMMLGHFVMNIFIVVCTNLYISTGDIVAFRFIAKNCERHDSVHYSKGFLHIRHIDYNREVSNNS</sequence>
<feature type="transmembrane region" description="Helical" evidence="1">
    <location>
        <begin position="68"/>
        <end position="87"/>
    </location>
</feature>
<reference evidence="2" key="1">
    <citation type="submission" date="2017-02" db="EMBL/GenBank/DDBJ databases">
        <authorList>
            <person name="Regsiter A."/>
            <person name="William W."/>
        </authorList>
    </citation>
    <scope>NUCLEOTIDE SEQUENCE</scope>
    <source>
        <strain evidence="2">BdmA 4</strain>
    </source>
</reference>
<feature type="transmembrane region" description="Helical" evidence="1">
    <location>
        <begin position="118"/>
        <end position="136"/>
    </location>
</feature>
<evidence type="ECO:0000313" key="2">
    <source>
        <dbReference type="EMBL" id="SLM18035.1"/>
    </source>
</evidence>
<feature type="transmembrane region" description="Helical" evidence="1">
    <location>
        <begin position="28"/>
        <end position="48"/>
    </location>
</feature>
<gene>
    <name evidence="2" type="ORF">SPIRO4BDMA_40607</name>
</gene>
<feature type="transmembrane region" description="Helical" evidence="1">
    <location>
        <begin position="142"/>
        <end position="164"/>
    </location>
</feature>
<dbReference type="AlphaFoldDB" id="A0A3P3XP52"/>
<dbReference type="Pfam" id="PF11667">
    <property type="entry name" value="DUF3267"/>
    <property type="match status" value="1"/>
</dbReference>
<accession>A0A3P3XP52</accession>
<evidence type="ECO:0000256" key="1">
    <source>
        <dbReference type="SAM" id="Phobius"/>
    </source>
</evidence>
<organism evidence="2">
    <name type="scientific">uncultured spirochete</name>
    <dbReference type="NCBI Taxonomy" id="156406"/>
    <lineage>
        <taxon>Bacteria</taxon>
        <taxon>Pseudomonadati</taxon>
        <taxon>Spirochaetota</taxon>
        <taxon>Spirochaetia</taxon>
        <taxon>Spirochaetales</taxon>
        <taxon>environmental samples</taxon>
    </lineage>
</organism>
<proteinExistence type="predicted"/>
<dbReference type="EMBL" id="FWDO01000004">
    <property type="protein sequence ID" value="SLM18035.1"/>
    <property type="molecule type" value="Genomic_DNA"/>
</dbReference>
<name>A0A3P3XP52_9SPIR</name>
<keyword evidence="1" id="KW-0812">Transmembrane</keyword>
<dbReference type="InterPro" id="IPR021683">
    <property type="entry name" value="DUF3267"/>
</dbReference>